<dbReference type="InterPro" id="IPR036388">
    <property type="entry name" value="WH-like_DNA-bd_sf"/>
</dbReference>
<feature type="domain" description="N-acetyltransferase" evidence="4">
    <location>
        <begin position="206"/>
        <end position="368"/>
    </location>
</feature>
<dbReference type="PROSITE" id="PS51186">
    <property type="entry name" value="GNAT"/>
    <property type="match status" value="1"/>
</dbReference>
<dbReference type="Gene3D" id="3.40.630.30">
    <property type="match status" value="1"/>
</dbReference>
<dbReference type="InterPro" id="IPR016181">
    <property type="entry name" value="Acyl_CoA_acyltransferase"/>
</dbReference>
<evidence type="ECO:0000256" key="2">
    <source>
        <dbReference type="ARBA" id="ARBA00023315"/>
    </source>
</evidence>
<evidence type="ECO:0000256" key="1">
    <source>
        <dbReference type="ARBA" id="ARBA00022679"/>
    </source>
</evidence>
<dbReference type="Pfam" id="PF12840">
    <property type="entry name" value="HTH_20"/>
    <property type="match status" value="1"/>
</dbReference>
<dbReference type="PROSITE" id="PS50987">
    <property type="entry name" value="HTH_ARSR_2"/>
    <property type="match status" value="1"/>
</dbReference>
<dbReference type="PANTHER" id="PTHR43072">
    <property type="entry name" value="N-ACETYLTRANSFERASE"/>
    <property type="match status" value="1"/>
</dbReference>
<evidence type="ECO:0000259" key="3">
    <source>
        <dbReference type="PROSITE" id="PS50987"/>
    </source>
</evidence>
<accession>A0ABR8NDA2</accession>
<dbReference type="Gene3D" id="1.10.10.10">
    <property type="entry name" value="Winged helix-like DNA-binding domain superfamily/Winged helix DNA-binding domain"/>
    <property type="match status" value="1"/>
</dbReference>
<sequence length="368" mass="38868">MTTGKDAAGVGLAEVVTTSPGSIDGDRCNGTVSTSVDAHKGFIDNLRCKVGVVTTTTQDETVETLEDAITGITGGVEAAACSDAACQPASETPLALGRDEAETFASWFSTLSDPTRVRLLHAVSTAPAGHIRIGDLALELGIAQPTVTHHVQKLAEVGFLNVDRVGTSKHVSVNPACCTGLPHAADVVMGTLAARPCCPEDLPIDVTTRAMTDDDLPVVRDIYAEGIATRNATFETEVPDLRTMAAKWLPRHRWVAEADLGGTTQVVGWTAISPVSERACYSGVGESSVYVAGAARGRGVGKALLWRQVNEADTGGLWTLQTSVFPENRASIALHHSAGYATLAVRSRIAQLDGMWRDTVLLERRKVD</sequence>
<evidence type="ECO:0000259" key="4">
    <source>
        <dbReference type="PROSITE" id="PS51186"/>
    </source>
</evidence>
<proteinExistence type="predicted"/>
<keyword evidence="1" id="KW-0808">Transferase</keyword>
<keyword evidence="2" id="KW-0012">Acyltransferase</keyword>
<dbReference type="EMBL" id="JACXYZ010000002">
    <property type="protein sequence ID" value="MBD3926117.1"/>
    <property type="molecule type" value="Genomic_DNA"/>
</dbReference>
<evidence type="ECO:0000313" key="5">
    <source>
        <dbReference type="EMBL" id="MBD3926117.1"/>
    </source>
</evidence>
<keyword evidence="6" id="KW-1185">Reference proteome</keyword>
<dbReference type="InterPro" id="IPR001845">
    <property type="entry name" value="HTH_ArsR_DNA-bd_dom"/>
</dbReference>
<dbReference type="SUPFAM" id="SSF55729">
    <property type="entry name" value="Acyl-CoA N-acyltransferases (Nat)"/>
    <property type="match status" value="1"/>
</dbReference>
<gene>
    <name evidence="5" type="ORF">IEZ26_15945</name>
</gene>
<comment type="caution">
    <text evidence="5">The sequence shown here is derived from an EMBL/GenBank/DDBJ whole genome shotgun (WGS) entry which is preliminary data.</text>
</comment>
<dbReference type="SUPFAM" id="SSF46785">
    <property type="entry name" value="Winged helix' DNA-binding domain"/>
    <property type="match status" value="1"/>
</dbReference>
<dbReference type="InterPro" id="IPR036390">
    <property type="entry name" value="WH_DNA-bd_sf"/>
</dbReference>
<dbReference type="PRINTS" id="PR00778">
    <property type="entry name" value="HTHARSR"/>
</dbReference>
<feature type="domain" description="HTH arsR-type" evidence="3">
    <location>
        <begin position="96"/>
        <end position="199"/>
    </location>
</feature>
<name>A0ABR8NDA2_9ACTN</name>
<dbReference type="CDD" id="cd04301">
    <property type="entry name" value="NAT_SF"/>
    <property type="match status" value="1"/>
</dbReference>
<dbReference type="SMART" id="SM00418">
    <property type="entry name" value="HTH_ARSR"/>
    <property type="match status" value="1"/>
</dbReference>
<dbReference type="PANTHER" id="PTHR43072:SF23">
    <property type="entry name" value="UPF0039 PROTEIN C11D3.02C"/>
    <property type="match status" value="1"/>
</dbReference>
<dbReference type="Proteomes" id="UP000618818">
    <property type="component" value="Unassembled WGS sequence"/>
</dbReference>
<reference evidence="5 6" key="1">
    <citation type="submission" date="2020-09" db="EMBL/GenBank/DDBJ databases">
        <title>novel species in genus Nocardioides.</title>
        <authorList>
            <person name="Zhang G."/>
        </authorList>
    </citation>
    <scope>NUCLEOTIDE SEQUENCE [LARGE SCALE GENOMIC DNA]</scope>
    <source>
        <strain evidence="5 6">KCTC 39551</strain>
    </source>
</reference>
<dbReference type="InterPro" id="IPR000182">
    <property type="entry name" value="GNAT_dom"/>
</dbReference>
<dbReference type="Pfam" id="PF00583">
    <property type="entry name" value="Acetyltransf_1"/>
    <property type="match status" value="1"/>
</dbReference>
<protein>
    <submittedName>
        <fullName evidence="5">GNAT family N-acetyltransferase</fullName>
    </submittedName>
</protein>
<organism evidence="5 6">
    <name type="scientific">Nocardioides cavernae</name>
    <dbReference type="NCBI Taxonomy" id="1921566"/>
    <lineage>
        <taxon>Bacteria</taxon>
        <taxon>Bacillati</taxon>
        <taxon>Actinomycetota</taxon>
        <taxon>Actinomycetes</taxon>
        <taxon>Propionibacteriales</taxon>
        <taxon>Nocardioidaceae</taxon>
        <taxon>Nocardioides</taxon>
    </lineage>
</organism>
<dbReference type="InterPro" id="IPR011991">
    <property type="entry name" value="ArsR-like_HTH"/>
</dbReference>
<evidence type="ECO:0000313" key="6">
    <source>
        <dbReference type="Proteomes" id="UP000618818"/>
    </source>
</evidence>
<dbReference type="CDD" id="cd00090">
    <property type="entry name" value="HTH_ARSR"/>
    <property type="match status" value="1"/>
</dbReference>